<dbReference type="EMBL" id="JAOPJF010000071">
    <property type="protein sequence ID" value="KAK1141005.1"/>
    <property type="molecule type" value="Genomic_DNA"/>
</dbReference>
<reference evidence="1 2" key="1">
    <citation type="journal article" date="2023" name="ACS Omega">
        <title>Identification of the Neoaspergillic Acid Biosynthesis Gene Cluster by Establishing an In Vitro CRISPR-Ribonucleoprotein Genetic System in Aspergillus melleus.</title>
        <authorList>
            <person name="Yuan B."/>
            <person name="Grau M.F."/>
            <person name="Murata R.M."/>
            <person name="Torok T."/>
            <person name="Venkateswaran K."/>
            <person name="Stajich J.E."/>
            <person name="Wang C.C.C."/>
        </authorList>
    </citation>
    <scope>NUCLEOTIDE SEQUENCE [LARGE SCALE GENOMIC DNA]</scope>
    <source>
        <strain evidence="1 2">IMV 1140</strain>
    </source>
</reference>
<organism evidence="1 2">
    <name type="scientific">Aspergillus melleus</name>
    <dbReference type="NCBI Taxonomy" id="138277"/>
    <lineage>
        <taxon>Eukaryota</taxon>
        <taxon>Fungi</taxon>
        <taxon>Dikarya</taxon>
        <taxon>Ascomycota</taxon>
        <taxon>Pezizomycotina</taxon>
        <taxon>Eurotiomycetes</taxon>
        <taxon>Eurotiomycetidae</taxon>
        <taxon>Eurotiales</taxon>
        <taxon>Aspergillaceae</taxon>
        <taxon>Aspergillus</taxon>
        <taxon>Aspergillus subgen. Circumdati</taxon>
    </lineage>
</organism>
<comment type="caution">
    <text evidence="1">The sequence shown here is derived from an EMBL/GenBank/DDBJ whole genome shotgun (WGS) entry which is preliminary data.</text>
</comment>
<sequence>MAVSHPPSQPNSNVVTGFIASKPSPYSFSLWPSFMASDITPPGTDPVTPLTPPPTEEKAPSIVTQVLRLLRRHQQGHRPQSSWVEYSLKPNEYVDFTKRLGSDESLSGYVKDKVRYDYNPSRCRLTVRMPTAIHDTFCAKLAGEISNQLRQFENSEGSVAELAGQIEHFSTSRINLPVDSEDGELRYSTREPDASFGHSKAQYPGVVIEICYSQKRRDVARLADDYVLNTDGSIKAVVCVGIDYKQPQKATLSVWRPEYVRVEGKDYFQTTADVDAQAFRTDDGLPVEDTTLRLSLRDFVTDSLLEKYADLDEEVVITAHQLCVLKRRRRTTPSDASGSDDEPTFERETKRGRSESDYHPSSLSGESTV</sequence>
<evidence type="ECO:0000313" key="2">
    <source>
        <dbReference type="Proteomes" id="UP001177260"/>
    </source>
</evidence>
<evidence type="ECO:0000313" key="1">
    <source>
        <dbReference type="EMBL" id="KAK1141005.1"/>
    </source>
</evidence>
<name>A0ACC3AU17_9EURO</name>
<gene>
    <name evidence="1" type="ORF">N8T08_009662</name>
</gene>
<accession>A0ACC3AU17</accession>
<proteinExistence type="predicted"/>
<protein>
    <submittedName>
        <fullName evidence="1">Uncharacterized protein</fullName>
    </submittedName>
</protein>
<dbReference type="Proteomes" id="UP001177260">
    <property type="component" value="Unassembled WGS sequence"/>
</dbReference>
<keyword evidence="2" id="KW-1185">Reference proteome</keyword>